<dbReference type="Pfam" id="PF00335">
    <property type="entry name" value="Tetraspanin"/>
    <property type="match status" value="1"/>
</dbReference>
<dbReference type="Gene3D" id="1.10.1450.10">
    <property type="entry name" value="Tetraspanin"/>
    <property type="match status" value="1"/>
</dbReference>
<feature type="transmembrane region" description="Helical" evidence="6">
    <location>
        <begin position="60"/>
        <end position="81"/>
    </location>
</feature>
<protein>
    <recommendedName>
        <fullName evidence="9">Tetraspanin</fullName>
    </recommendedName>
</protein>
<feature type="transmembrane region" description="Helical" evidence="6">
    <location>
        <begin position="20"/>
        <end position="40"/>
    </location>
</feature>
<evidence type="ECO:0000313" key="7">
    <source>
        <dbReference type="EMBL" id="KAF6210390.1"/>
    </source>
</evidence>
<dbReference type="Proteomes" id="UP000466442">
    <property type="component" value="Linkage Group LG5"/>
</dbReference>
<dbReference type="InterPro" id="IPR008952">
    <property type="entry name" value="Tetraspanin_EC2_sf"/>
</dbReference>
<dbReference type="SUPFAM" id="SSF48652">
    <property type="entry name" value="Tetraspanin"/>
    <property type="match status" value="1"/>
</dbReference>
<keyword evidence="3 6" id="KW-1133">Transmembrane helix</keyword>
<feature type="compositionally biased region" description="Polar residues" evidence="5">
    <location>
        <begin position="390"/>
        <end position="404"/>
    </location>
</feature>
<evidence type="ECO:0000256" key="5">
    <source>
        <dbReference type="SAM" id="MobiDB-lite"/>
    </source>
</evidence>
<sequence>MVVEGGIVVTESSRGKLWRLLCFLGWSEAVVGAVLAFVVYRPTSALSAHLPSSYQSFLHVFYAELIVGLTSAVVAVQGVLVSQASLHNPLKTSTARAYKTWLILGIILVFSLTVALIVVPPAVEAGHNEILEIMKGGVSSYLRKLEWKMSLDKLHQQFRCCGVSSINDWYTSRWIPIRSFRPEVANLQAVLAEDGTLRARVVPASCCDPAVRLPCFHDTLQQNSSPADPRTVLRPETVFTRGCGALVVTPAASTVGPFKVLVITILLLQTGQLVIGRYLYVGTRSVAKCATVSENDRCCSRAKICLSPKRMICNDICSSETSRCSTVCRPRSKKSFCRKRTKTPSCAKSRVGKIGNVIRNVSRSMLCGLSRGSCKSSSGKGKTRKDSRCSRPQTSPSCLLTPGSTETSRKRKIVGKSNLLSCFPVMVDTDANAAHRGGSHDDRLRMTTRTISMKPAKTGKMTDHQGIHRSSKVPVDIRPKLLEGTEKIEKCDFDLLNLNL</sequence>
<accession>A0A8S9XMZ0</accession>
<reference evidence="7" key="1">
    <citation type="journal article" date="2021" name="Mol. Ecol. Resour.">
        <title>Apolygus lucorum genome provides insights into omnivorousness and mesophyll feeding.</title>
        <authorList>
            <person name="Liu Y."/>
            <person name="Liu H."/>
            <person name="Wang H."/>
            <person name="Huang T."/>
            <person name="Liu B."/>
            <person name="Yang B."/>
            <person name="Yin L."/>
            <person name="Li B."/>
            <person name="Zhang Y."/>
            <person name="Zhang S."/>
            <person name="Jiang F."/>
            <person name="Zhang X."/>
            <person name="Ren Y."/>
            <person name="Wang B."/>
            <person name="Wang S."/>
            <person name="Lu Y."/>
            <person name="Wu K."/>
            <person name="Fan W."/>
            <person name="Wang G."/>
        </authorList>
    </citation>
    <scope>NUCLEOTIDE SEQUENCE</scope>
    <source>
        <strain evidence="7">12Hb</strain>
    </source>
</reference>
<dbReference type="EMBL" id="WIXP02000005">
    <property type="protein sequence ID" value="KAF6210390.1"/>
    <property type="molecule type" value="Genomic_DNA"/>
</dbReference>
<proteinExistence type="predicted"/>
<dbReference type="OrthoDB" id="9836210at2759"/>
<gene>
    <name evidence="7" type="ORF">GE061_013494</name>
</gene>
<evidence type="ECO:0000313" key="8">
    <source>
        <dbReference type="Proteomes" id="UP000466442"/>
    </source>
</evidence>
<evidence type="ECO:0000256" key="3">
    <source>
        <dbReference type="ARBA" id="ARBA00022989"/>
    </source>
</evidence>
<evidence type="ECO:0000256" key="1">
    <source>
        <dbReference type="ARBA" id="ARBA00004141"/>
    </source>
</evidence>
<keyword evidence="2 6" id="KW-0812">Transmembrane</keyword>
<feature type="transmembrane region" description="Helical" evidence="6">
    <location>
        <begin position="101"/>
        <end position="123"/>
    </location>
</feature>
<evidence type="ECO:0000256" key="4">
    <source>
        <dbReference type="ARBA" id="ARBA00023136"/>
    </source>
</evidence>
<dbReference type="AlphaFoldDB" id="A0A8S9XMZ0"/>
<keyword evidence="8" id="KW-1185">Reference proteome</keyword>
<evidence type="ECO:0000256" key="6">
    <source>
        <dbReference type="SAM" id="Phobius"/>
    </source>
</evidence>
<feature type="compositionally biased region" description="Low complexity" evidence="5">
    <location>
        <begin position="370"/>
        <end position="380"/>
    </location>
</feature>
<comment type="caution">
    <text evidence="7">The sequence shown here is derived from an EMBL/GenBank/DDBJ whole genome shotgun (WGS) entry which is preliminary data.</text>
</comment>
<comment type="subcellular location">
    <subcellularLocation>
        <location evidence="1">Membrane</location>
        <topology evidence="1">Multi-pass membrane protein</topology>
    </subcellularLocation>
</comment>
<evidence type="ECO:0000256" key="2">
    <source>
        <dbReference type="ARBA" id="ARBA00022692"/>
    </source>
</evidence>
<evidence type="ECO:0008006" key="9">
    <source>
        <dbReference type="Google" id="ProtNLM"/>
    </source>
</evidence>
<name>A0A8S9XMZ0_APOLU</name>
<dbReference type="GO" id="GO:0016020">
    <property type="term" value="C:membrane"/>
    <property type="evidence" value="ECO:0007669"/>
    <property type="project" value="UniProtKB-SubCell"/>
</dbReference>
<keyword evidence="4 6" id="KW-0472">Membrane</keyword>
<organism evidence="7 8">
    <name type="scientific">Apolygus lucorum</name>
    <name type="common">Small green plant bug</name>
    <name type="synonym">Lygocoris lucorum</name>
    <dbReference type="NCBI Taxonomy" id="248454"/>
    <lineage>
        <taxon>Eukaryota</taxon>
        <taxon>Metazoa</taxon>
        <taxon>Ecdysozoa</taxon>
        <taxon>Arthropoda</taxon>
        <taxon>Hexapoda</taxon>
        <taxon>Insecta</taxon>
        <taxon>Pterygota</taxon>
        <taxon>Neoptera</taxon>
        <taxon>Paraneoptera</taxon>
        <taxon>Hemiptera</taxon>
        <taxon>Heteroptera</taxon>
        <taxon>Panheteroptera</taxon>
        <taxon>Cimicomorpha</taxon>
        <taxon>Miridae</taxon>
        <taxon>Mirini</taxon>
        <taxon>Apolygus</taxon>
    </lineage>
</organism>
<dbReference type="InterPro" id="IPR018499">
    <property type="entry name" value="Tetraspanin/Peripherin"/>
</dbReference>
<feature type="region of interest" description="Disordered" evidence="5">
    <location>
        <begin position="370"/>
        <end position="404"/>
    </location>
</feature>